<name>A0AAV9D5Q6_ACOCL</name>
<dbReference type="GO" id="GO:0005634">
    <property type="term" value="C:nucleus"/>
    <property type="evidence" value="ECO:0007669"/>
    <property type="project" value="UniProtKB-SubCell"/>
</dbReference>
<dbReference type="GO" id="GO:0005524">
    <property type="term" value="F:ATP binding"/>
    <property type="evidence" value="ECO:0007669"/>
    <property type="project" value="UniProtKB-KW"/>
</dbReference>
<dbReference type="EMBL" id="JAUJYO010000015">
    <property type="protein sequence ID" value="KAK1296266.1"/>
    <property type="molecule type" value="Genomic_DNA"/>
</dbReference>
<organism evidence="7 8">
    <name type="scientific">Acorus calamus</name>
    <name type="common">Sweet flag</name>
    <dbReference type="NCBI Taxonomy" id="4465"/>
    <lineage>
        <taxon>Eukaryota</taxon>
        <taxon>Viridiplantae</taxon>
        <taxon>Streptophyta</taxon>
        <taxon>Embryophyta</taxon>
        <taxon>Tracheophyta</taxon>
        <taxon>Spermatophyta</taxon>
        <taxon>Magnoliopsida</taxon>
        <taxon>Liliopsida</taxon>
        <taxon>Acoraceae</taxon>
        <taxon>Acorus</taxon>
    </lineage>
</organism>
<dbReference type="GO" id="GO:0007076">
    <property type="term" value="P:mitotic chromosome condensation"/>
    <property type="evidence" value="ECO:0007669"/>
    <property type="project" value="TreeGrafter"/>
</dbReference>
<reference evidence="7" key="2">
    <citation type="submission" date="2023-06" db="EMBL/GenBank/DDBJ databases">
        <authorList>
            <person name="Ma L."/>
            <person name="Liu K.-W."/>
            <person name="Li Z."/>
            <person name="Hsiao Y.-Y."/>
            <person name="Qi Y."/>
            <person name="Fu T."/>
            <person name="Tang G."/>
            <person name="Zhang D."/>
            <person name="Sun W.-H."/>
            <person name="Liu D.-K."/>
            <person name="Li Y."/>
            <person name="Chen G.-Z."/>
            <person name="Liu X.-D."/>
            <person name="Liao X.-Y."/>
            <person name="Jiang Y.-T."/>
            <person name="Yu X."/>
            <person name="Hao Y."/>
            <person name="Huang J."/>
            <person name="Zhao X.-W."/>
            <person name="Ke S."/>
            <person name="Chen Y.-Y."/>
            <person name="Wu W.-L."/>
            <person name="Hsu J.-L."/>
            <person name="Lin Y.-F."/>
            <person name="Huang M.-D."/>
            <person name="Li C.-Y."/>
            <person name="Huang L."/>
            <person name="Wang Z.-W."/>
            <person name="Zhao X."/>
            <person name="Zhong W.-Y."/>
            <person name="Peng D.-H."/>
            <person name="Ahmad S."/>
            <person name="Lan S."/>
            <person name="Zhang J.-S."/>
            <person name="Tsai W.-C."/>
            <person name="Van De Peer Y."/>
            <person name="Liu Z.-J."/>
        </authorList>
    </citation>
    <scope>NUCLEOTIDE SEQUENCE</scope>
    <source>
        <strain evidence="7">CP</strain>
        <tissue evidence="7">Leaves</tissue>
    </source>
</reference>
<sequence length="219" mass="23615">MAEASLAMEADAKKRTPRLFIKEMVMSNFKSYAAEQRVGPFHKREFLKGQSFSAVVGPNGSGKSNVIDAMLFVFDKRAKQEKQFDLLHKMKEKVNTPEGVPRLFDLVRVNDERLKLAFFSALGNTIVAQDLDQRERKATQVRSRAGIRASPVPGVHRMLRTASKGSAEARKAPPPVARTAAANGVRAEEGRGLGGDGRNGVGRRRRAEGGGGGGGGGGN</sequence>
<keyword evidence="4" id="KW-0539">Nucleus</keyword>
<comment type="subcellular location">
    <subcellularLocation>
        <location evidence="1">Nucleus</location>
    </subcellularLocation>
</comment>
<dbReference type="AlphaFoldDB" id="A0AAV9D5Q6"/>
<evidence type="ECO:0000256" key="3">
    <source>
        <dbReference type="ARBA" id="ARBA00022840"/>
    </source>
</evidence>
<keyword evidence="2" id="KW-0547">Nucleotide-binding</keyword>
<dbReference type="SUPFAM" id="SSF52540">
    <property type="entry name" value="P-loop containing nucleoside triphosphate hydrolases"/>
    <property type="match status" value="1"/>
</dbReference>
<dbReference type="InterPro" id="IPR027417">
    <property type="entry name" value="P-loop_NTPase"/>
</dbReference>
<protein>
    <submittedName>
        <fullName evidence="7">Structural maintenance of chromosomes protein 4</fullName>
    </submittedName>
</protein>
<evidence type="ECO:0000256" key="2">
    <source>
        <dbReference type="ARBA" id="ARBA00022741"/>
    </source>
</evidence>
<proteinExistence type="predicted"/>
<dbReference type="PANTHER" id="PTHR18937:SF172">
    <property type="entry name" value="STRUCTURAL MAINTENANCE OF CHROMOSOMES PROTEIN"/>
    <property type="match status" value="1"/>
</dbReference>
<evidence type="ECO:0000313" key="7">
    <source>
        <dbReference type="EMBL" id="KAK1296266.1"/>
    </source>
</evidence>
<dbReference type="InterPro" id="IPR003395">
    <property type="entry name" value="RecF/RecN/SMC_N"/>
</dbReference>
<reference evidence="7" key="1">
    <citation type="journal article" date="2023" name="Nat. Commun.">
        <title>Diploid and tetraploid genomes of Acorus and the evolution of monocots.</title>
        <authorList>
            <person name="Ma L."/>
            <person name="Liu K.W."/>
            <person name="Li Z."/>
            <person name="Hsiao Y.Y."/>
            <person name="Qi Y."/>
            <person name="Fu T."/>
            <person name="Tang G.D."/>
            <person name="Zhang D."/>
            <person name="Sun W.H."/>
            <person name="Liu D.K."/>
            <person name="Li Y."/>
            <person name="Chen G.Z."/>
            <person name="Liu X.D."/>
            <person name="Liao X.Y."/>
            <person name="Jiang Y.T."/>
            <person name="Yu X."/>
            <person name="Hao Y."/>
            <person name="Huang J."/>
            <person name="Zhao X.W."/>
            <person name="Ke S."/>
            <person name="Chen Y.Y."/>
            <person name="Wu W.L."/>
            <person name="Hsu J.L."/>
            <person name="Lin Y.F."/>
            <person name="Huang M.D."/>
            <person name="Li C.Y."/>
            <person name="Huang L."/>
            <person name="Wang Z.W."/>
            <person name="Zhao X."/>
            <person name="Zhong W.Y."/>
            <person name="Peng D.H."/>
            <person name="Ahmad S."/>
            <person name="Lan S."/>
            <person name="Zhang J.S."/>
            <person name="Tsai W.C."/>
            <person name="Van de Peer Y."/>
            <person name="Liu Z.J."/>
        </authorList>
    </citation>
    <scope>NUCLEOTIDE SEQUENCE</scope>
    <source>
        <strain evidence="7">CP</strain>
    </source>
</reference>
<dbReference type="Proteomes" id="UP001180020">
    <property type="component" value="Unassembled WGS sequence"/>
</dbReference>
<evidence type="ECO:0000313" key="8">
    <source>
        <dbReference type="Proteomes" id="UP001180020"/>
    </source>
</evidence>
<evidence type="ECO:0000256" key="1">
    <source>
        <dbReference type="ARBA" id="ARBA00004123"/>
    </source>
</evidence>
<dbReference type="GO" id="GO:0051321">
    <property type="term" value="P:meiotic cell cycle"/>
    <property type="evidence" value="ECO:0007669"/>
    <property type="project" value="UniProtKB-KW"/>
</dbReference>
<evidence type="ECO:0000256" key="4">
    <source>
        <dbReference type="ARBA" id="ARBA00023242"/>
    </source>
</evidence>
<dbReference type="Gene3D" id="3.40.50.300">
    <property type="entry name" value="P-loop containing nucleotide triphosphate hydrolases"/>
    <property type="match status" value="1"/>
</dbReference>
<dbReference type="Pfam" id="PF02463">
    <property type="entry name" value="SMC_N"/>
    <property type="match status" value="1"/>
</dbReference>
<feature type="region of interest" description="Disordered" evidence="5">
    <location>
        <begin position="163"/>
        <end position="219"/>
    </location>
</feature>
<accession>A0AAV9D5Q6</accession>
<dbReference type="GO" id="GO:0000796">
    <property type="term" value="C:condensin complex"/>
    <property type="evidence" value="ECO:0007669"/>
    <property type="project" value="TreeGrafter"/>
</dbReference>
<keyword evidence="8" id="KW-1185">Reference proteome</keyword>
<feature type="compositionally biased region" description="Gly residues" evidence="5">
    <location>
        <begin position="209"/>
        <end position="219"/>
    </location>
</feature>
<gene>
    <name evidence="7" type="primary">SMC4</name>
    <name evidence="7" type="ORF">QJS10_CPB15g02104</name>
</gene>
<keyword evidence="3" id="KW-0067">ATP-binding</keyword>
<dbReference type="PANTHER" id="PTHR18937">
    <property type="entry name" value="STRUCTURAL MAINTENANCE OF CHROMOSOMES SMC FAMILY MEMBER"/>
    <property type="match status" value="1"/>
</dbReference>
<comment type="caution">
    <text evidence="7">The sequence shown here is derived from an EMBL/GenBank/DDBJ whole genome shotgun (WGS) entry which is preliminary data.</text>
</comment>
<evidence type="ECO:0000259" key="6">
    <source>
        <dbReference type="Pfam" id="PF02463"/>
    </source>
</evidence>
<feature type="domain" description="RecF/RecN/SMC N-terminal" evidence="6">
    <location>
        <begin position="20"/>
        <end position="93"/>
    </location>
</feature>
<evidence type="ECO:0000256" key="5">
    <source>
        <dbReference type="SAM" id="MobiDB-lite"/>
    </source>
</evidence>